<keyword evidence="3" id="KW-1185">Reference proteome</keyword>
<gene>
    <name evidence="2" type="ORF">JR347_04690</name>
</gene>
<organism evidence="2 3">
    <name type="scientific">Fulvivirga lutea</name>
    <dbReference type="NCBI Taxonomy" id="2810512"/>
    <lineage>
        <taxon>Bacteria</taxon>
        <taxon>Pseudomonadati</taxon>
        <taxon>Bacteroidota</taxon>
        <taxon>Cytophagia</taxon>
        <taxon>Cytophagales</taxon>
        <taxon>Fulvivirgaceae</taxon>
        <taxon>Fulvivirga</taxon>
    </lineage>
</organism>
<proteinExistence type="predicted"/>
<dbReference type="EMBL" id="CP070608">
    <property type="protein sequence ID" value="QSE98378.1"/>
    <property type="molecule type" value="Genomic_DNA"/>
</dbReference>
<dbReference type="AlphaFoldDB" id="A0A974WIH7"/>
<accession>A0A974WIH7</accession>
<reference evidence="2" key="1">
    <citation type="submission" date="2021-02" db="EMBL/GenBank/DDBJ databases">
        <title>Fulvivirga sp. S481 isolated from sea water.</title>
        <authorList>
            <person name="Bae S.S."/>
            <person name="Baek K."/>
        </authorList>
    </citation>
    <scope>NUCLEOTIDE SEQUENCE</scope>
    <source>
        <strain evidence="2">S481</strain>
    </source>
</reference>
<protein>
    <submittedName>
        <fullName evidence="2">Toxin-antitoxin system YwqK family antitoxin</fullName>
    </submittedName>
</protein>
<evidence type="ECO:0000313" key="2">
    <source>
        <dbReference type="EMBL" id="QSE98378.1"/>
    </source>
</evidence>
<evidence type="ECO:0000313" key="3">
    <source>
        <dbReference type="Proteomes" id="UP000662783"/>
    </source>
</evidence>
<dbReference type="KEGG" id="fuv:JR347_04690"/>
<dbReference type="InterPro" id="IPR011652">
    <property type="entry name" value="MORN_2"/>
</dbReference>
<dbReference type="Pfam" id="PF07661">
    <property type="entry name" value="MORN_2"/>
    <property type="match status" value="4"/>
</dbReference>
<dbReference type="Proteomes" id="UP000662783">
    <property type="component" value="Chromosome"/>
</dbReference>
<feature type="signal peptide" evidence="1">
    <location>
        <begin position="1"/>
        <end position="21"/>
    </location>
</feature>
<name>A0A974WIH7_9BACT</name>
<feature type="chain" id="PRO_5037169692" evidence="1">
    <location>
        <begin position="22"/>
        <end position="250"/>
    </location>
</feature>
<dbReference type="RefSeq" id="WP_205722892.1">
    <property type="nucleotide sequence ID" value="NZ_CP070608.1"/>
</dbReference>
<dbReference type="Gene3D" id="3.90.930.1">
    <property type="match status" value="1"/>
</dbReference>
<dbReference type="SUPFAM" id="SSF82185">
    <property type="entry name" value="Histone H3 K4-specific methyltransferase SET7/9 N-terminal domain"/>
    <property type="match status" value="1"/>
</dbReference>
<evidence type="ECO:0000256" key="1">
    <source>
        <dbReference type="SAM" id="SignalP"/>
    </source>
</evidence>
<sequence>MRKSNLFLLLVALLFSSCDMFESNKKKGGKKIKDGVVKQYRANNVLKNEITYKDGVRHGVAKTYYEDGTLRQKIDYKMGKKHGEAITYYENGNVYQSTPYVENKIHGIRKKYRQNGKLMAEIPYNNDMPCQGLVEYLLDGSKKKNYPSIVFKTNDNILKSGKYDLEILMSDKSRNVDYYINTPLSEEGCLVTEFGARSNYKPGVMKLTYNLPEGTFVMEEIKVLAVVKTRLGNPYITQAKHNLAIENRGF</sequence>
<dbReference type="PROSITE" id="PS51257">
    <property type="entry name" value="PROKAR_LIPOPROTEIN"/>
    <property type="match status" value="1"/>
</dbReference>
<keyword evidence="1" id="KW-0732">Signal</keyword>